<gene>
    <name evidence="1" type="ORF">LLY24_05555</name>
</gene>
<evidence type="ECO:0000313" key="2">
    <source>
        <dbReference type="Proteomes" id="UP001165542"/>
    </source>
</evidence>
<protein>
    <recommendedName>
        <fullName evidence="3">NUDIX hydrolase</fullName>
    </recommendedName>
</protein>
<organism evidence="1 2">
    <name type="scientific">Halomonas dongshanensis</name>
    <dbReference type="NCBI Taxonomy" id="2890835"/>
    <lineage>
        <taxon>Bacteria</taxon>
        <taxon>Pseudomonadati</taxon>
        <taxon>Pseudomonadota</taxon>
        <taxon>Gammaproteobacteria</taxon>
        <taxon>Oceanospirillales</taxon>
        <taxon>Halomonadaceae</taxon>
        <taxon>Halomonas</taxon>
    </lineage>
</organism>
<name>A0ABT2EB30_9GAMM</name>
<dbReference type="EMBL" id="JAJISC010000002">
    <property type="protein sequence ID" value="MCS2608789.1"/>
    <property type="molecule type" value="Genomic_DNA"/>
</dbReference>
<proteinExistence type="predicted"/>
<sequence>MFPISIKGVLTLFERRVVLTLNDRNEWELPSGYARSIHAFNASLS</sequence>
<evidence type="ECO:0008006" key="3">
    <source>
        <dbReference type="Google" id="ProtNLM"/>
    </source>
</evidence>
<dbReference type="RefSeq" id="WP_259035297.1">
    <property type="nucleotide sequence ID" value="NZ_JAJISC010000002.1"/>
</dbReference>
<evidence type="ECO:0000313" key="1">
    <source>
        <dbReference type="EMBL" id="MCS2608789.1"/>
    </source>
</evidence>
<comment type="caution">
    <text evidence="1">The sequence shown here is derived from an EMBL/GenBank/DDBJ whole genome shotgun (WGS) entry which is preliminary data.</text>
</comment>
<dbReference type="Proteomes" id="UP001165542">
    <property type="component" value="Unassembled WGS sequence"/>
</dbReference>
<accession>A0ABT2EB30</accession>
<reference evidence="1" key="1">
    <citation type="submission" date="2021-11" db="EMBL/GenBank/DDBJ databases">
        <title>Halomonas sp., isolated from a coastal aquaculture zone in Dongshan Bay.</title>
        <authorList>
            <person name="Lin W."/>
        </authorList>
    </citation>
    <scope>NUCLEOTIDE SEQUENCE</scope>
    <source>
        <strain evidence="1">Yzlin-01</strain>
    </source>
</reference>
<keyword evidence="2" id="KW-1185">Reference proteome</keyword>